<feature type="transmembrane region" description="Helical" evidence="13">
    <location>
        <begin position="266"/>
        <end position="287"/>
    </location>
</feature>
<protein>
    <submittedName>
        <fullName evidence="14">Uncharacterized protein</fullName>
    </submittedName>
</protein>
<dbReference type="InterPro" id="IPR019049">
    <property type="entry name" value="Nucleoporin_prot_Ndc1/Nup"/>
</dbReference>
<name>A0A7R9FQK1_9CRUS</name>
<dbReference type="OrthoDB" id="67850at2759"/>
<feature type="transmembrane region" description="Helical" evidence="13">
    <location>
        <begin position="127"/>
        <end position="148"/>
    </location>
</feature>
<comment type="similarity">
    <text evidence="3">Belongs to the NDC1 family.</text>
</comment>
<keyword evidence="15" id="KW-1185">Reference proteome</keyword>
<dbReference type="GO" id="GO:0051028">
    <property type="term" value="P:mRNA transport"/>
    <property type="evidence" value="ECO:0007669"/>
    <property type="project" value="UniProtKB-KW"/>
</dbReference>
<gene>
    <name evidence="14" type="ORF">DSTB1V02_LOCUS11014</name>
</gene>
<dbReference type="AlphaFoldDB" id="A0A7R9FQK1"/>
<dbReference type="GO" id="GO:0070762">
    <property type="term" value="C:nuclear pore transmembrane ring"/>
    <property type="evidence" value="ECO:0007669"/>
    <property type="project" value="TreeGrafter"/>
</dbReference>
<dbReference type="EMBL" id="CAJPEV010003392">
    <property type="protein sequence ID" value="CAG0899652.1"/>
    <property type="molecule type" value="Genomic_DNA"/>
</dbReference>
<dbReference type="GO" id="GO:0015031">
    <property type="term" value="P:protein transport"/>
    <property type="evidence" value="ECO:0007669"/>
    <property type="project" value="UniProtKB-KW"/>
</dbReference>
<accession>A0A7R9FQK1</accession>
<keyword evidence="12" id="KW-0539">Nucleus</keyword>
<keyword evidence="6" id="KW-0509">mRNA transport</keyword>
<dbReference type="PANTHER" id="PTHR13269:SF6">
    <property type="entry name" value="NUCLEOPORIN NDC1"/>
    <property type="match status" value="1"/>
</dbReference>
<reference evidence="14" key="1">
    <citation type="submission" date="2020-11" db="EMBL/GenBank/DDBJ databases">
        <authorList>
            <person name="Tran Van P."/>
        </authorList>
    </citation>
    <scope>NUCLEOTIDE SEQUENCE</scope>
</reference>
<evidence type="ECO:0000313" key="14">
    <source>
        <dbReference type="EMBL" id="CAD7251247.1"/>
    </source>
</evidence>
<dbReference type="GO" id="GO:0030674">
    <property type="term" value="F:protein-macromolecule adaptor activity"/>
    <property type="evidence" value="ECO:0007669"/>
    <property type="project" value="TreeGrafter"/>
</dbReference>
<keyword evidence="10" id="KW-0906">Nuclear pore complex</keyword>
<keyword evidence="7" id="KW-0653">Protein transport</keyword>
<evidence type="ECO:0000256" key="1">
    <source>
        <dbReference type="ARBA" id="ARBA00004232"/>
    </source>
</evidence>
<dbReference type="EMBL" id="LR902909">
    <property type="protein sequence ID" value="CAD7251247.1"/>
    <property type="molecule type" value="Genomic_DNA"/>
</dbReference>
<evidence type="ECO:0000256" key="2">
    <source>
        <dbReference type="ARBA" id="ARBA00004567"/>
    </source>
</evidence>
<dbReference type="Proteomes" id="UP000677054">
    <property type="component" value="Unassembled WGS sequence"/>
</dbReference>
<dbReference type="Pfam" id="PF09531">
    <property type="entry name" value="Ndc1_Nup"/>
    <property type="match status" value="1"/>
</dbReference>
<dbReference type="PANTHER" id="PTHR13269">
    <property type="entry name" value="NUCLEOPORIN NDC1"/>
    <property type="match status" value="1"/>
</dbReference>
<evidence type="ECO:0000256" key="12">
    <source>
        <dbReference type="ARBA" id="ARBA00023242"/>
    </source>
</evidence>
<evidence type="ECO:0000256" key="13">
    <source>
        <dbReference type="SAM" id="Phobius"/>
    </source>
</evidence>
<sequence length="366" mass="41407">MSAPPNANLSIGVGLNPGSAPVNSKIQRFNLEVFIPRIIASCIVVAVGSVSFVVTCIIILNLLTSSSRSPNKAFPIFTLSGGLGIILVTSVPIFLVLIHAKVSHVFPATMRKRRIERLKTEMAPEKIGCMVLHTLSTILLMLGMILLGPREFSQVSVMCQNTRRCLNGFMVFPLLVGMFLSCRLTFAHYFRNGALVNYPCIKQHRFIQGKSAFASALRMAWRSALRDVPFFCLTFVVLGNQFSKWLSQYVELGFSYEPFWTDWRFFLSMLIFAVVLVTVHEFSWAIFQIFITQHHEFEISQELDPPLSLLTALEDESNLQLNYLAHMDFCHLAQHSPLRRKSVFALSPIEGDQSEKRLLYQQPPSW</sequence>
<evidence type="ECO:0000256" key="3">
    <source>
        <dbReference type="ARBA" id="ARBA00005760"/>
    </source>
</evidence>
<feature type="transmembrane region" description="Helical" evidence="13">
    <location>
        <begin position="38"/>
        <end position="63"/>
    </location>
</feature>
<keyword evidence="5 13" id="KW-0812">Transmembrane</keyword>
<keyword evidence="9" id="KW-0811">Translocation</keyword>
<evidence type="ECO:0000256" key="6">
    <source>
        <dbReference type="ARBA" id="ARBA00022816"/>
    </source>
</evidence>
<feature type="transmembrane region" description="Helical" evidence="13">
    <location>
        <begin position="168"/>
        <end position="186"/>
    </location>
</feature>
<feature type="transmembrane region" description="Helical" evidence="13">
    <location>
        <begin position="83"/>
        <end position="106"/>
    </location>
</feature>
<evidence type="ECO:0000256" key="8">
    <source>
        <dbReference type="ARBA" id="ARBA00022989"/>
    </source>
</evidence>
<organism evidence="14">
    <name type="scientific">Darwinula stevensoni</name>
    <dbReference type="NCBI Taxonomy" id="69355"/>
    <lineage>
        <taxon>Eukaryota</taxon>
        <taxon>Metazoa</taxon>
        <taxon>Ecdysozoa</taxon>
        <taxon>Arthropoda</taxon>
        <taxon>Crustacea</taxon>
        <taxon>Oligostraca</taxon>
        <taxon>Ostracoda</taxon>
        <taxon>Podocopa</taxon>
        <taxon>Podocopida</taxon>
        <taxon>Darwinulocopina</taxon>
        <taxon>Darwinuloidea</taxon>
        <taxon>Darwinulidae</taxon>
        <taxon>Darwinula</taxon>
    </lineage>
</organism>
<dbReference type="GO" id="GO:0006999">
    <property type="term" value="P:nuclear pore organization"/>
    <property type="evidence" value="ECO:0007669"/>
    <property type="project" value="TreeGrafter"/>
</dbReference>
<evidence type="ECO:0000256" key="7">
    <source>
        <dbReference type="ARBA" id="ARBA00022927"/>
    </source>
</evidence>
<evidence type="ECO:0000256" key="5">
    <source>
        <dbReference type="ARBA" id="ARBA00022692"/>
    </source>
</evidence>
<comment type="subcellular location">
    <subcellularLocation>
        <location evidence="1">Nucleus membrane</location>
        <topology evidence="1">Multi-pass membrane protein</topology>
    </subcellularLocation>
    <subcellularLocation>
        <location evidence="2">Nucleus</location>
        <location evidence="2">Nuclear pore complex</location>
    </subcellularLocation>
</comment>
<proteinExistence type="inferred from homology"/>
<keyword evidence="4" id="KW-0813">Transport</keyword>
<keyword evidence="11 13" id="KW-0472">Membrane</keyword>
<evidence type="ECO:0000256" key="4">
    <source>
        <dbReference type="ARBA" id="ARBA00022448"/>
    </source>
</evidence>
<evidence type="ECO:0000256" key="9">
    <source>
        <dbReference type="ARBA" id="ARBA00023010"/>
    </source>
</evidence>
<dbReference type="GO" id="GO:0031965">
    <property type="term" value="C:nuclear membrane"/>
    <property type="evidence" value="ECO:0007669"/>
    <property type="project" value="UniProtKB-SubCell"/>
</dbReference>
<keyword evidence="8 13" id="KW-1133">Transmembrane helix</keyword>
<evidence type="ECO:0000256" key="11">
    <source>
        <dbReference type="ARBA" id="ARBA00023136"/>
    </source>
</evidence>
<evidence type="ECO:0000313" key="15">
    <source>
        <dbReference type="Proteomes" id="UP000677054"/>
    </source>
</evidence>
<evidence type="ECO:0000256" key="10">
    <source>
        <dbReference type="ARBA" id="ARBA00023132"/>
    </source>
</evidence>